<accession>A0AAU8LT86</accession>
<dbReference type="AlphaFoldDB" id="A0AAU8LT86"/>
<dbReference type="EMBL" id="CP159373">
    <property type="protein sequence ID" value="XCN72360.1"/>
    <property type="molecule type" value="Genomic_DNA"/>
</dbReference>
<name>A0AAU8LT86_9BACT</name>
<gene>
    <name evidence="1" type="ORF">Q3M24_19000</name>
</gene>
<evidence type="ECO:0000313" key="1">
    <source>
        <dbReference type="EMBL" id="XCN72360.1"/>
    </source>
</evidence>
<protein>
    <submittedName>
        <fullName evidence="1">Uncharacterized protein</fullName>
    </submittedName>
</protein>
<sequence length="198" mass="22654">MFSDFKSKSDLERIGYKLKEKDLSLPEQEQISDAAYANIQAFVQLFYSNEEAVKALVLTPIIVNVVQQLHGKYSVLYEEYIEVDEELKGRCDLIVSKVEDDDTNDTLGDHPIVVIEAKKKTVEEALSQCAAELVALYKLGKQVQYGVISTGDDWMFLEIFPEQQLVYQHHRKFYLPDIRRVANILLSMLTMGSALQEK</sequence>
<proteinExistence type="predicted"/>
<reference evidence="1" key="1">
    <citation type="journal article" date="2024" name="Syst. Appl. Microbiol.">
        <title>First single-strain enrichments of Electrothrix cable bacteria, description of E. aestuarii sp. nov. and E. rattekaaiensis sp. nov., and proposal of a cable bacteria taxonomy following the rules of the SeqCode.</title>
        <authorList>
            <person name="Plum-Jensen L.E."/>
            <person name="Schramm A."/>
            <person name="Marshall I.P.G."/>
        </authorList>
    </citation>
    <scope>NUCLEOTIDE SEQUENCE</scope>
    <source>
        <strain evidence="1">Rat1</strain>
    </source>
</reference>
<dbReference type="KEGG" id="eaj:Q3M24_19000"/>
<reference evidence="1" key="2">
    <citation type="submission" date="2024-06" db="EMBL/GenBank/DDBJ databases">
        <authorList>
            <person name="Plum-Jensen L.E."/>
            <person name="Schramm A."/>
            <person name="Marshall I.P.G."/>
        </authorList>
    </citation>
    <scope>NUCLEOTIDE SEQUENCE</scope>
    <source>
        <strain evidence="1">Rat1</strain>
    </source>
</reference>
<organism evidence="1">
    <name type="scientific">Candidatus Electrothrix aestuarii</name>
    <dbReference type="NCBI Taxonomy" id="3062594"/>
    <lineage>
        <taxon>Bacteria</taxon>
        <taxon>Pseudomonadati</taxon>
        <taxon>Thermodesulfobacteriota</taxon>
        <taxon>Desulfobulbia</taxon>
        <taxon>Desulfobulbales</taxon>
        <taxon>Desulfobulbaceae</taxon>
        <taxon>Candidatus Electrothrix</taxon>
    </lineage>
</organism>